<dbReference type="EMBL" id="CAJZAF010000036">
    <property type="protein sequence ID" value="CAG9183885.1"/>
    <property type="molecule type" value="Genomic_DNA"/>
</dbReference>
<dbReference type="Pfam" id="PF13643">
    <property type="entry name" value="DUF4145"/>
    <property type="match status" value="1"/>
</dbReference>
<comment type="caution">
    <text evidence="4">The sequence shown here is derived from an EMBL/GenBank/DDBJ whole genome shotgun (WGS) entry which is preliminary data.</text>
</comment>
<dbReference type="Proteomes" id="UP000701702">
    <property type="component" value="Unassembled WGS sequence"/>
</dbReference>
<gene>
    <name evidence="4" type="ORF">LMG23994_05255</name>
</gene>
<dbReference type="InterPro" id="IPR025285">
    <property type="entry name" value="DUF4145"/>
</dbReference>
<keyword evidence="2" id="KW-0812">Transmembrane</keyword>
<dbReference type="RefSeq" id="WP_224007899.1">
    <property type="nucleotide sequence ID" value="NZ_CAJZAF010000036.1"/>
</dbReference>
<evidence type="ECO:0000313" key="5">
    <source>
        <dbReference type="Proteomes" id="UP000701702"/>
    </source>
</evidence>
<protein>
    <recommendedName>
        <fullName evidence="3">DUF4145 domain-containing protein</fullName>
    </recommendedName>
</protein>
<sequence length="154" mass="16853">MTRDELLKKTATIEAMTKKLVGRDGATMSENERIDALGRRGQLSRRAQRASEGVRQLRNEAAHAVNFAPNPTQIRQFHRDVELLENELQSQAVRAAAGQGNRAGPPADRIHDCKPVKRGDSVVKTRRSRGPRQTAVLIKGALVLGVALIAAAFK</sequence>
<keyword evidence="2" id="KW-0472">Membrane</keyword>
<keyword evidence="2" id="KW-1133">Transmembrane helix</keyword>
<reference evidence="4 5" key="1">
    <citation type="submission" date="2021-08" db="EMBL/GenBank/DDBJ databases">
        <authorList>
            <person name="Peeters C."/>
        </authorList>
    </citation>
    <scope>NUCLEOTIDE SEQUENCE [LARGE SCALE GENOMIC DNA]</scope>
    <source>
        <strain evidence="4 5">LMG 23994</strain>
    </source>
</reference>
<evidence type="ECO:0000256" key="2">
    <source>
        <dbReference type="SAM" id="Phobius"/>
    </source>
</evidence>
<accession>A0ABN7ZFV6</accession>
<name>A0ABN7ZFV6_9BURK</name>
<evidence type="ECO:0000256" key="1">
    <source>
        <dbReference type="SAM" id="MobiDB-lite"/>
    </source>
</evidence>
<organism evidence="4 5">
    <name type="scientific">Cupriavidus pinatubonensis</name>
    <dbReference type="NCBI Taxonomy" id="248026"/>
    <lineage>
        <taxon>Bacteria</taxon>
        <taxon>Pseudomonadati</taxon>
        <taxon>Pseudomonadota</taxon>
        <taxon>Betaproteobacteria</taxon>
        <taxon>Burkholderiales</taxon>
        <taxon>Burkholderiaceae</taxon>
        <taxon>Cupriavidus</taxon>
    </lineage>
</organism>
<evidence type="ECO:0000313" key="4">
    <source>
        <dbReference type="EMBL" id="CAG9183885.1"/>
    </source>
</evidence>
<evidence type="ECO:0000259" key="3">
    <source>
        <dbReference type="Pfam" id="PF13643"/>
    </source>
</evidence>
<keyword evidence="5" id="KW-1185">Reference proteome</keyword>
<proteinExistence type="predicted"/>
<feature type="transmembrane region" description="Helical" evidence="2">
    <location>
        <begin position="134"/>
        <end position="153"/>
    </location>
</feature>
<feature type="region of interest" description="Disordered" evidence="1">
    <location>
        <begin position="93"/>
        <end position="114"/>
    </location>
</feature>
<feature type="domain" description="DUF4145" evidence="3">
    <location>
        <begin position="11"/>
        <end position="75"/>
    </location>
</feature>